<sequence>MIQLSLWLACMACLIAGTAYYLRPKNRSTQYIGAMAIAVHTFSLTQLLLNYDGFNFLTIGLLIAIIGNSLLWLSNRDKDLSLLLGTALLLSAIIIALNAIEPWDLTQLHSSSWGTSAHILIASAAYSLFTTACGVGILLSIQEYQLKHHKLKQLLRVPPLQVLEQLMFEFIWAAFILLTVTIATGFYFIEDMFAQHLVHKTFFTIASWFVFAGLLLGRHLVGWRGQLAVKLTLSGFFLLMLGYFGSQIVLQVLSNSSTMG</sequence>
<gene>
    <name evidence="3" type="primary">ccsA</name>
    <name evidence="3" type="ORF">M3I01_014425</name>
</gene>
<keyword evidence="1" id="KW-0812">Transmembrane</keyword>
<evidence type="ECO:0000256" key="1">
    <source>
        <dbReference type="SAM" id="Phobius"/>
    </source>
</evidence>
<keyword evidence="1" id="KW-0472">Membrane</keyword>
<proteinExistence type="predicted"/>
<feature type="transmembrane region" description="Helical" evidence="1">
    <location>
        <begin position="29"/>
        <end position="48"/>
    </location>
</feature>
<dbReference type="PANTHER" id="PTHR38034">
    <property type="entry name" value="INNER MEMBRANE PROTEIN YPJD"/>
    <property type="match status" value="1"/>
</dbReference>
<accession>A0ABT5WKA4</accession>
<dbReference type="EMBL" id="JAMZEG020000003">
    <property type="protein sequence ID" value="MDE8604081.1"/>
    <property type="molecule type" value="Genomic_DNA"/>
</dbReference>
<feature type="transmembrane region" description="Helical" evidence="1">
    <location>
        <begin position="80"/>
        <end position="100"/>
    </location>
</feature>
<name>A0ABT5WKA4_9GAMM</name>
<feature type="transmembrane region" description="Helical" evidence="1">
    <location>
        <begin position="6"/>
        <end position="22"/>
    </location>
</feature>
<dbReference type="PANTHER" id="PTHR38034:SF1">
    <property type="entry name" value="INNER MEMBRANE PROTEIN YPJD"/>
    <property type="match status" value="1"/>
</dbReference>
<dbReference type="InterPro" id="IPR052372">
    <property type="entry name" value="YpjD/HemX"/>
</dbReference>
<feature type="transmembrane region" description="Helical" evidence="1">
    <location>
        <begin position="233"/>
        <end position="253"/>
    </location>
</feature>
<dbReference type="Proteomes" id="UP001139522">
    <property type="component" value="Unassembled WGS sequence"/>
</dbReference>
<feature type="transmembrane region" description="Helical" evidence="1">
    <location>
        <begin position="54"/>
        <end position="73"/>
    </location>
</feature>
<feature type="domain" description="Cytochrome c assembly protein" evidence="2">
    <location>
        <begin position="30"/>
        <end position="252"/>
    </location>
</feature>
<feature type="transmembrane region" description="Helical" evidence="1">
    <location>
        <begin position="201"/>
        <end position="221"/>
    </location>
</feature>
<keyword evidence="1" id="KW-1133">Transmembrane helix</keyword>
<organism evidence="3 4">
    <name type="scientific">Marinomonas maritima</name>
    <dbReference type="NCBI Taxonomy" id="2940935"/>
    <lineage>
        <taxon>Bacteria</taxon>
        <taxon>Pseudomonadati</taxon>
        <taxon>Pseudomonadota</taxon>
        <taxon>Gammaproteobacteria</taxon>
        <taxon>Oceanospirillales</taxon>
        <taxon>Oceanospirillaceae</taxon>
        <taxon>Marinomonas</taxon>
    </lineage>
</organism>
<dbReference type="Pfam" id="PF01578">
    <property type="entry name" value="Cytochrom_C_asm"/>
    <property type="match status" value="1"/>
</dbReference>
<protein>
    <submittedName>
        <fullName evidence="3">Cytochrome c biogenesis protein CcsA</fullName>
    </submittedName>
</protein>
<evidence type="ECO:0000313" key="3">
    <source>
        <dbReference type="EMBL" id="MDE8604081.1"/>
    </source>
</evidence>
<dbReference type="RefSeq" id="WP_255896564.1">
    <property type="nucleotide sequence ID" value="NZ_JAMZEG020000003.1"/>
</dbReference>
<feature type="transmembrane region" description="Helical" evidence="1">
    <location>
        <begin position="162"/>
        <end position="189"/>
    </location>
</feature>
<evidence type="ECO:0000313" key="4">
    <source>
        <dbReference type="Proteomes" id="UP001139522"/>
    </source>
</evidence>
<keyword evidence="4" id="KW-1185">Reference proteome</keyword>
<comment type="caution">
    <text evidence="3">The sequence shown here is derived from an EMBL/GenBank/DDBJ whole genome shotgun (WGS) entry which is preliminary data.</text>
</comment>
<reference evidence="3" key="1">
    <citation type="submission" date="2023-01" db="EMBL/GenBank/DDBJ databases">
        <title>Psychroserpens sp. MSW6 and Marinomonas sp. RSW2, isolated from seawater.</title>
        <authorList>
            <person name="Kristyanto S."/>
            <person name="Jung J."/>
            <person name="Kim J.M."/>
            <person name="Jeon C.O."/>
        </authorList>
    </citation>
    <scope>NUCLEOTIDE SEQUENCE</scope>
    <source>
        <strain evidence="3">RSW2</strain>
    </source>
</reference>
<feature type="transmembrane region" description="Helical" evidence="1">
    <location>
        <begin position="120"/>
        <end position="141"/>
    </location>
</feature>
<dbReference type="InterPro" id="IPR002541">
    <property type="entry name" value="Cyt_c_assembly"/>
</dbReference>
<evidence type="ECO:0000259" key="2">
    <source>
        <dbReference type="Pfam" id="PF01578"/>
    </source>
</evidence>